<dbReference type="EMBL" id="PPSL01000003">
    <property type="protein sequence ID" value="PQJ10961.1"/>
    <property type="molecule type" value="Genomic_DNA"/>
</dbReference>
<keyword evidence="3" id="KW-1185">Reference proteome</keyword>
<proteinExistence type="predicted"/>
<sequence length="166" mass="18477">MRYVVCSIAVLLLGTVAAFAGTKKPKKGDFRLLEAYTQKMVQGHPSAPPPTGEHFIIVWQADVTLETMFWRGKSGFMMCMIQKAHKIAKKDAKNFPPGLDYRVDPAGEDIKKGDTVQIIPVARGKIRIPDEIPQNSKNTLFYKKSGSGWLLFPVTKITKKRDLAAS</sequence>
<feature type="signal peptide" evidence="1">
    <location>
        <begin position="1"/>
        <end position="20"/>
    </location>
</feature>
<keyword evidence="1" id="KW-0732">Signal</keyword>
<protein>
    <submittedName>
        <fullName evidence="2">Uncharacterized protein</fullName>
    </submittedName>
</protein>
<feature type="chain" id="PRO_5015723647" evidence="1">
    <location>
        <begin position="21"/>
        <end position="166"/>
    </location>
</feature>
<evidence type="ECO:0000313" key="2">
    <source>
        <dbReference type="EMBL" id="PQJ10961.1"/>
    </source>
</evidence>
<dbReference type="Proteomes" id="UP000239872">
    <property type="component" value="Unassembled WGS sequence"/>
</dbReference>
<gene>
    <name evidence="2" type="ORF">CJD36_013405</name>
</gene>
<dbReference type="RefSeq" id="WP_105039688.1">
    <property type="nucleotide sequence ID" value="NZ_PPSL01000003.1"/>
</dbReference>
<accession>A0A2S7SWH3</accession>
<evidence type="ECO:0000313" key="3">
    <source>
        <dbReference type="Proteomes" id="UP000239872"/>
    </source>
</evidence>
<organism evidence="2 3">
    <name type="scientific">Flavipsychrobacter stenotrophus</name>
    <dbReference type="NCBI Taxonomy" id="2077091"/>
    <lineage>
        <taxon>Bacteria</taxon>
        <taxon>Pseudomonadati</taxon>
        <taxon>Bacteroidota</taxon>
        <taxon>Chitinophagia</taxon>
        <taxon>Chitinophagales</taxon>
        <taxon>Chitinophagaceae</taxon>
        <taxon>Flavipsychrobacter</taxon>
    </lineage>
</organism>
<evidence type="ECO:0000256" key="1">
    <source>
        <dbReference type="SAM" id="SignalP"/>
    </source>
</evidence>
<comment type="caution">
    <text evidence="2">The sequence shown here is derived from an EMBL/GenBank/DDBJ whole genome shotgun (WGS) entry which is preliminary data.</text>
</comment>
<reference evidence="2 3" key="1">
    <citation type="submission" date="2018-01" db="EMBL/GenBank/DDBJ databases">
        <title>A novel member of the phylum Bacteroidetes isolated from glacier ice.</title>
        <authorList>
            <person name="Liu Q."/>
            <person name="Xin Y.-H."/>
        </authorList>
    </citation>
    <scope>NUCLEOTIDE SEQUENCE [LARGE SCALE GENOMIC DNA]</scope>
    <source>
        <strain evidence="2 3">RB1R16</strain>
    </source>
</reference>
<dbReference type="AlphaFoldDB" id="A0A2S7SWH3"/>
<name>A0A2S7SWH3_9BACT</name>